<dbReference type="InterPro" id="IPR023296">
    <property type="entry name" value="Glyco_hydro_beta-prop_sf"/>
</dbReference>
<reference evidence="3" key="1">
    <citation type="submission" date="2015-03" db="EMBL/GenBank/DDBJ databases">
        <authorList>
            <person name="Nijsse Bart"/>
        </authorList>
    </citation>
    <scope>NUCLEOTIDE SEQUENCE [LARGE SCALE GENOMIC DNA]</scope>
</reference>
<protein>
    <recommendedName>
        <fullName evidence="1">Glucosamine inositolphosphorylceramide transferase 1 N-terminal domain-containing protein</fullName>
    </recommendedName>
</protein>
<dbReference type="SUPFAM" id="SSF75005">
    <property type="entry name" value="Arabinanase/levansucrase/invertase"/>
    <property type="match status" value="1"/>
</dbReference>
<dbReference type="GO" id="GO:0016757">
    <property type="term" value="F:glycosyltransferase activity"/>
    <property type="evidence" value="ECO:0007669"/>
    <property type="project" value="InterPro"/>
</dbReference>
<dbReference type="AlphaFoldDB" id="A0A0U1L5E7"/>
<dbReference type="Gene3D" id="2.115.10.20">
    <property type="entry name" value="Glycosyl hydrolase domain, family 43"/>
    <property type="match status" value="1"/>
</dbReference>
<sequence>MTSLEKLFIFKQWFIAFRKKQSFSVPLAMDGFQIIPPPAGRFFADPFVIENERKNYIFFEDYRLRTRKGVISCIEIDEQGNCTEPQTILEKEYHLAYPFLLKTEQGIFMIPDTSANNTIELYEAVKFPDQWVLKRVLMSGFKASDSTIYPYNGKVWLFTNAMNSCEPAGKGELCVFYADSLFGEWKPHRCNPVNQDPRTARPAGNIFLHDGKIIRPSQNCSLEYGASVMVNEITRLTETEYVEQQLFEIGPEWYQNNRRLHTYNSNNHWEVIDGLIDIVDVFKPVRWLSSYWFRCYK</sequence>
<evidence type="ECO:0000313" key="3">
    <source>
        <dbReference type="Proteomes" id="UP000049855"/>
    </source>
</evidence>
<keyword evidence="3" id="KW-1185">Reference proteome</keyword>
<name>A0A0U1L5E7_9FIRM</name>
<dbReference type="InterPro" id="IPR004263">
    <property type="entry name" value="Exostosin"/>
</dbReference>
<evidence type="ECO:0000259" key="1">
    <source>
        <dbReference type="Pfam" id="PF24793"/>
    </source>
</evidence>
<gene>
    <name evidence="2" type="ORF">SpAn4DRAFT_4237</name>
</gene>
<feature type="domain" description="Glucosamine inositolphosphorylceramide transferase 1 N-terminal" evidence="1">
    <location>
        <begin position="41"/>
        <end position="245"/>
    </location>
</feature>
<proteinExistence type="predicted"/>
<dbReference type="PANTHER" id="PTHR48261">
    <property type="entry name" value="ACETYLGLUCOSAMINYLTRANSFERASE"/>
    <property type="match status" value="1"/>
</dbReference>
<dbReference type="InterPro" id="IPR056442">
    <property type="entry name" value="GINT1_N"/>
</dbReference>
<dbReference type="EMBL" id="CTRP01000015">
    <property type="protein sequence ID" value="CQR74880.1"/>
    <property type="molecule type" value="Genomic_DNA"/>
</dbReference>
<dbReference type="Proteomes" id="UP000049855">
    <property type="component" value="Unassembled WGS sequence"/>
</dbReference>
<dbReference type="PANTHER" id="PTHR48261:SF2">
    <property type="entry name" value="ACETYLGLUCOSAMINYLTRANSFERASE"/>
    <property type="match status" value="1"/>
</dbReference>
<evidence type="ECO:0000313" key="2">
    <source>
        <dbReference type="EMBL" id="CQR74880.1"/>
    </source>
</evidence>
<accession>A0A0U1L5E7</accession>
<dbReference type="Pfam" id="PF24793">
    <property type="entry name" value="GINT1_N"/>
    <property type="match status" value="1"/>
</dbReference>
<organism evidence="2 3">
    <name type="scientific">Sporomusa ovata</name>
    <dbReference type="NCBI Taxonomy" id="2378"/>
    <lineage>
        <taxon>Bacteria</taxon>
        <taxon>Bacillati</taxon>
        <taxon>Bacillota</taxon>
        <taxon>Negativicutes</taxon>
        <taxon>Selenomonadales</taxon>
        <taxon>Sporomusaceae</taxon>
        <taxon>Sporomusa</taxon>
    </lineage>
</organism>